<dbReference type="PROSITE" id="PS00107">
    <property type="entry name" value="PROTEIN_KINASE_ATP"/>
    <property type="match status" value="1"/>
</dbReference>
<dbReference type="PROSITE" id="PS50030">
    <property type="entry name" value="UBA"/>
    <property type="match status" value="1"/>
</dbReference>
<feature type="domain" description="UBA" evidence="10">
    <location>
        <begin position="282"/>
        <end position="322"/>
    </location>
</feature>
<feature type="domain" description="Protein kinase" evidence="9">
    <location>
        <begin position="11"/>
        <end position="264"/>
    </location>
</feature>
<dbReference type="AlphaFoldDB" id="A0A1J4JC34"/>
<sequence length="432" mass="49936">MFHLHRRIGNYLIKEKLGEGSFASVWRAEHVILHKDVAIKIIEKKDIENRIGVTLFQRELAILKLIRHPFLAELFEVCEDEDNYFVVIEFASNGNLNDFLDKVGPLSESQARFYFNQLILSIEYLHNKIMVVHRDLKVENIMLDKCNNVKIIDFGLSNTFTKSRPNFNTACGSPAYMAPEIINNKPYSKEADIWSLGVVLYFLMVGELPFADDNVNNVFYKILNVEPKYPSYLSPQCTLLLEKMLTKNPAERITITKFKEHPWFSANKFNIMEEIIDGFNKDIDGDIIKNLVELGVDNNSLSQQLLAQEFSSQTAMYRILNKFCQYEKLVMSKHQESDINNNNYGTERRLIEAQRSFSQRTQQRCPTHVRQLAKQPCKNNTGLKPKVEGSRFKVKEKQVIIMGNVPMVCNPKPLTARRSSKPTTKFRSPLDI</sequence>
<proteinExistence type="inferred from homology"/>
<dbReference type="GO" id="GO:0005524">
    <property type="term" value="F:ATP binding"/>
    <property type="evidence" value="ECO:0007669"/>
    <property type="project" value="UniProtKB-UniRule"/>
</dbReference>
<dbReference type="Gene3D" id="1.10.510.10">
    <property type="entry name" value="Transferase(Phosphotransferase) domain 1"/>
    <property type="match status" value="1"/>
</dbReference>
<dbReference type="PANTHER" id="PTHR24346">
    <property type="entry name" value="MAP/MICROTUBULE AFFINITY-REGULATING KINASE"/>
    <property type="match status" value="1"/>
</dbReference>
<name>A0A1J4JC34_9EUKA</name>
<evidence type="ECO:0000256" key="4">
    <source>
        <dbReference type="ARBA" id="ARBA00047899"/>
    </source>
</evidence>
<dbReference type="SUPFAM" id="SSF56112">
    <property type="entry name" value="Protein kinase-like (PK-like)"/>
    <property type="match status" value="1"/>
</dbReference>
<dbReference type="OrthoDB" id="346907at2759"/>
<dbReference type="GeneID" id="94845886"/>
<protein>
    <recommendedName>
        <fullName evidence="1">non-specific serine/threonine protein kinase</fullName>
        <ecNumber evidence="1">2.7.11.1</ecNumber>
    </recommendedName>
</protein>
<keyword evidence="11" id="KW-0418">Kinase</keyword>
<comment type="catalytic activity">
    <reaction evidence="5">
        <text>L-seryl-[protein] + ATP = O-phospho-L-seryl-[protein] + ADP + H(+)</text>
        <dbReference type="Rhea" id="RHEA:17989"/>
        <dbReference type="Rhea" id="RHEA-COMP:9863"/>
        <dbReference type="Rhea" id="RHEA-COMP:11604"/>
        <dbReference type="ChEBI" id="CHEBI:15378"/>
        <dbReference type="ChEBI" id="CHEBI:29999"/>
        <dbReference type="ChEBI" id="CHEBI:30616"/>
        <dbReference type="ChEBI" id="CHEBI:83421"/>
        <dbReference type="ChEBI" id="CHEBI:456216"/>
        <dbReference type="EC" id="2.7.11.1"/>
    </reaction>
</comment>
<evidence type="ECO:0000313" key="11">
    <source>
        <dbReference type="EMBL" id="OHS96762.1"/>
    </source>
</evidence>
<dbReference type="PROSITE" id="PS50011">
    <property type="entry name" value="PROTEIN_KINASE_DOM"/>
    <property type="match status" value="1"/>
</dbReference>
<dbReference type="InterPro" id="IPR011009">
    <property type="entry name" value="Kinase-like_dom_sf"/>
</dbReference>
<keyword evidence="2 6" id="KW-0547">Nucleotide-binding</keyword>
<dbReference type="SMART" id="SM00220">
    <property type="entry name" value="S_TKc"/>
    <property type="match status" value="1"/>
</dbReference>
<evidence type="ECO:0000256" key="3">
    <source>
        <dbReference type="ARBA" id="ARBA00022840"/>
    </source>
</evidence>
<dbReference type="Proteomes" id="UP000179807">
    <property type="component" value="Unassembled WGS sequence"/>
</dbReference>
<comment type="similarity">
    <text evidence="7">Belongs to the protein kinase superfamily.</text>
</comment>
<dbReference type="InterPro" id="IPR015940">
    <property type="entry name" value="UBA"/>
</dbReference>
<dbReference type="FunFam" id="1.10.510.10:FF:000592">
    <property type="entry name" value="CAMK family protein kinase"/>
    <property type="match status" value="1"/>
</dbReference>
<evidence type="ECO:0000259" key="10">
    <source>
        <dbReference type="PROSITE" id="PS50030"/>
    </source>
</evidence>
<keyword evidence="12" id="KW-1185">Reference proteome</keyword>
<evidence type="ECO:0000313" key="12">
    <source>
        <dbReference type="Proteomes" id="UP000179807"/>
    </source>
</evidence>
<dbReference type="PANTHER" id="PTHR24346:SF30">
    <property type="entry name" value="MATERNAL EMBRYONIC LEUCINE ZIPPER KINASE"/>
    <property type="match status" value="1"/>
</dbReference>
<keyword evidence="7" id="KW-0723">Serine/threonine-protein kinase</keyword>
<dbReference type="InterPro" id="IPR008271">
    <property type="entry name" value="Ser/Thr_kinase_AS"/>
</dbReference>
<dbReference type="EC" id="2.7.11.1" evidence="1"/>
<dbReference type="EMBL" id="MLAK01001154">
    <property type="protein sequence ID" value="OHS96762.1"/>
    <property type="molecule type" value="Genomic_DNA"/>
</dbReference>
<evidence type="ECO:0000256" key="8">
    <source>
        <dbReference type="SAM" id="MobiDB-lite"/>
    </source>
</evidence>
<organism evidence="11 12">
    <name type="scientific">Tritrichomonas foetus</name>
    <dbReference type="NCBI Taxonomy" id="1144522"/>
    <lineage>
        <taxon>Eukaryota</taxon>
        <taxon>Metamonada</taxon>
        <taxon>Parabasalia</taxon>
        <taxon>Tritrichomonadida</taxon>
        <taxon>Tritrichomonadidae</taxon>
        <taxon>Tritrichomonas</taxon>
    </lineage>
</organism>
<evidence type="ECO:0000256" key="6">
    <source>
        <dbReference type="PROSITE-ProRule" id="PRU10141"/>
    </source>
</evidence>
<dbReference type="CDD" id="cd14003">
    <property type="entry name" value="STKc_AMPK-like"/>
    <property type="match status" value="1"/>
</dbReference>
<evidence type="ECO:0000256" key="2">
    <source>
        <dbReference type="ARBA" id="ARBA00022741"/>
    </source>
</evidence>
<dbReference type="InterPro" id="IPR017441">
    <property type="entry name" value="Protein_kinase_ATP_BS"/>
</dbReference>
<dbReference type="RefSeq" id="XP_068349899.1">
    <property type="nucleotide sequence ID" value="XM_068511182.1"/>
</dbReference>
<dbReference type="Pfam" id="PF00069">
    <property type="entry name" value="Pkinase"/>
    <property type="match status" value="1"/>
</dbReference>
<dbReference type="GO" id="GO:0004674">
    <property type="term" value="F:protein serine/threonine kinase activity"/>
    <property type="evidence" value="ECO:0007669"/>
    <property type="project" value="UniProtKB-KW"/>
</dbReference>
<evidence type="ECO:0000256" key="1">
    <source>
        <dbReference type="ARBA" id="ARBA00012513"/>
    </source>
</evidence>
<feature type="binding site" evidence="6">
    <location>
        <position position="40"/>
    </location>
    <ligand>
        <name>ATP</name>
        <dbReference type="ChEBI" id="CHEBI:30616"/>
    </ligand>
</feature>
<evidence type="ECO:0000256" key="5">
    <source>
        <dbReference type="ARBA" id="ARBA00048679"/>
    </source>
</evidence>
<dbReference type="PROSITE" id="PS00108">
    <property type="entry name" value="PROTEIN_KINASE_ST"/>
    <property type="match status" value="1"/>
</dbReference>
<keyword evidence="3 6" id="KW-0067">ATP-binding</keyword>
<comment type="caution">
    <text evidence="11">The sequence shown here is derived from an EMBL/GenBank/DDBJ whole genome shotgun (WGS) entry which is preliminary data.</text>
</comment>
<dbReference type="GO" id="GO:0035556">
    <property type="term" value="P:intracellular signal transduction"/>
    <property type="evidence" value="ECO:0007669"/>
    <property type="project" value="TreeGrafter"/>
</dbReference>
<feature type="region of interest" description="Disordered" evidence="8">
    <location>
        <begin position="413"/>
        <end position="432"/>
    </location>
</feature>
<reference evidence="11" key="1">
    <citation type="submission" date="2016-10" db="EMBL/GenBank/DDBJ databases">
        <authorList>
            <person name="Benchimol M."/>
            <person name="Almeida L.G."/>
            <person name="Vasconcelos A.T."/>
            <person name="Perreira-Neves A."/>
            <person name="Rosa I.A."/>
            <person name="Tasca T."/>
            <person name="Bogo M.R."/>
            <person name="de Souza W."/>
        </authorList>
    </citation>
    <scope>NUCLEOTIDE SEQUENCE [LARGE SCALE GENOMIC DNA]</scope>
    <source>
        <strain evidence="11">K</strain>
    </source>
</reference>
<keyword evidence="11" id="KW-0808">Transferase</keyword>
<comment type="catalytic activity">
    <reaction evidence="4">
        <text>L-threonyl-[protein] + ATP = O-phospho-L-threonyl-[protein] + ADP + H(+)</text>
        <dbReference type="Rhea" id="RHEA:46608"/>
        <dbReference type="Rhea" id="RHEA-COMP:11060"/>
        <dbReference type="Rhea" id="RHEA-COMP:11605"/>
        <dbReference type="ChEBI" id="CHEBI:15378"/>
        <dbReference type="ChEBI" id="CHEBI:30013"/>
        <dbReference type="ChEBI" id="CHEBI:30616"/>
        <dbReference type="ChEBI" id="CHEBI:61977"/>
        <dbReference type="ChEBI" id="CHEBI:456216"/>
        <dbReference type="EC" id="2.7.11.1"/>
    </reaction>
</comment>
<accession>A0A1J4JC34</accession>
<dbReference type="InterPro" id="IPR000719">
    <property type="entry name" value="Prot_kinase_dom"/>
</dbReference>
<dbReference type="VEuPathDB" id="TrichDB:TRFO_37015"/>
<dbReference type="GO" id="GO:0005737">
    <property type="term" value="C:cytoplasm"/>
    <property type="evidence" value="ECO:0007669"/>
    <property type="project" value="TreeGrafter"/>
</dbReference>
<evidence type="ECO:0000256" key="7">
    <source>
        <dbReference type="RuleBase" id="RU000304"/>
    </source>
</evidence>
<evidence type="ECO:0000259" key="9">
    <source>
        <dbReference type="PROSITE" id="PS50011"/>
    </source>
</evidence>
<gene>
    <name evidence="11" type="ORF">TRFO_37015</name>
</gene>